<feature type="transmembrane region" description="Helical" evidence="6">
    <location>
        <begin position="118"/>
        <end position="142"/>
    </location>
</feature>
<feature type="transmembrane region" description="Helical" evidence="6">
    <location>
        <begin position="204"/>
        <end position="222"/>
    </location>
</feature>
<accession>A0ABU9VUJ6</accession>
<keyword evidence="5 6" id="KW-0472">Membrane</keyword>
<feature type="transmembrane region" description="Helical" evidence="6">
    <location>
        <begin position="94"/>
        <end position="112"/>
    </location>
</feature>
<sequence length="376" mass="40127">MHHKQLLGNESLRHWLRRFAGALKQPTLAIFAGLVVGGIVIALSGFHPLTAIGNMLKGGFGSAYYLTTTLTRSTPIIFAGLAAALAWGSGYPSLGASGQMILGALICSQAAVRFTGPPLWVITLSLLCGMLGGMLYSLLAAWISDRFKLYLLIVTLMLNYIADYIASYTTTYLVKDPFGADASAIQTQRIESGILPRIFTGYTVHWGFVIALVTVIIILFIMKKTTFGYRARMGGLNPRFAEYGGINSQRMMYGVLLLSGALAGLGGACEVLGARFRYVDGMITSPGYAWSGIIASLMASNHPVGIFFSSIFLAGLTTGGGAIERSMGVPSEVTTIIQSVITLLITAHFVMAARKRHAAPAPYTPSEGGDLHESQP</sequence>
<organism evidence="7 8">
    <name type="scientific">Anoxynatronum sibiricum</name>
    <dbReference type="NCBI Taxonomy" id="210623"/>
    <lineage>
        <taxon>Bacteria</taxon>
        <taxon>Bacillati</taxon>
        <taxon>Bacillota</taxon>
        <taxon>Clostridia</taxon>
        <taxon>Eubacteriales</taxon>
        <taxon>Clostridiaceae</taxon>
        <taxon>Anoxynatronum</taxon>
    </lineage>
</organism>
<protein>
    <submittedName>
        <fullName evidence="7">ABC transporter permease</fullName>
    </submittedName>
</protein>
<name>A0ABU9VUJ6_9CLOT</name>
<reference evidence="7 8" key="1">
    <citation type="submission" date="2024-04" db="EMBL/GenBank/DDBJ databases">
        <title>Genome sequencing and metabolic network reconstruction of aminoacids and betaine degradation by Anoxynatronum sibiricum.</title>
        <authorList>
            <person name="Detkova E.N."/>
            <person name="Boltjanskaja Y.V."/>
            <person name="Mardanov A.V."/>
            <person name="Kevbrin V."/>
        </authorList>
    </citation>
    <scope>NUCLEOTIDE SEQUENCE [LARGE SCALE GENOMIC DNA]</scope>
    <source>
        <strain evidence="7 8">Z-7981</strain>
    </source>
</reference>
<evidence type="ECO:0000256" key="1">
    <source>
        <dbReference type="ARBA" id="ARBA00004651"/>
    </source>
</evidence>
<feature type="transmembrane region" description="Helical" evidence="6">
    <location>
        <begin position="255"/>
        <end position="276"/>
    </location>
</feature>
<keyword evidence="8" id="KW-1185">Reference proteome</keyword>
<evidence type="ECO:0000256" key="6">
    <source>
        <dbReference type="SAM" id="Phobius"/>
    </source>
</evidence>
<evidence type="ECO:0000256" key="2">
    <source>
        <dbReference type="ARBA" id="ARBA00022475"/>
    </source>
</evidence>
<feature type="transmembrane region" description="Helical" evidence="6">
    <location>
        <begin position="149"/>
        <end position="168"/>
    </location>
</feature>
<keyword evidence="3 6" id="KW-0812">Transmembrane</keyword>
<dbReference type="EMBL" id="JBCITM010000009">
    <property type="protein sequence ID" value="MEN1760839.1"/>
    <property type="molecule type" value="Genomic_DNA"/>
</dbReference>
<dbReference type="Pfam" id="PF02653">
    <property type="entry name" value="BPD_transp_2"/>
    <property type="match status" value="1"/>
</dbReference>
<comment type="caution">
    <text evidence="7">The sequence shown here is derived from an EMBL/GenBank/DDBJ whole genome shotgun (WGS) entry which is preliminary data.</text>
</comment>
<feature type="transmembrane region" description="Helical" evidence="6">
    <location>
        <begin position="21"/>
        <end position="43"/>
    </location>
</feature>
<dbReference type="CDD" id="cd06580">
    <property type="entry name" value="TM_PBP1_transp_TpRbsC_like"/>
    <property type="match status" value="1"/>
</dbReference>
<dbReference type="PANTHER" id="PTHR47089">
    <property type="entry name" value="ABC TRANSPORTER, PERMEASE PROTEIN"/>
    <property type="match status" value="1"/>
</dbReference>
<feature type="transmembrane region" description="Helical" evidence="6">
    <location>
        <begin position="335"/>
        <end position="353"/>
    </location>
</feature>
<proteinExistence type="predicted"/>
<dbReference type="PANTHER" id="PTHR47089:SF1">
    <property type="entry name" value="GUANOSINE ABC TRANSPORTER PERMEASE PROTEIN NUPP"/>
    <property type="match status" value="1"/>
</dbReference>
<evidence type="ECO:0000256" key="4">
    <source>
        <dbReference type="ARBA" id="ARBA00022989"/>
    </source>
</evidence>
<evidence type="ECO:0000256" key="5">
    <source>
        <dbReference type="ARBA" id="ARBA00023136"/>
    </source>
</evidence>
<evidence type="ECO:0000313" key="7">
    <source>
        <dbReference type="EMBL" id="MEN1760839.1"/>
    </source>
</evidence>
<keyword evidence="2" id="KW-1003">Cell membrane</keyword>
<evidence type="ECO:0000256" key="3">
    <source>
        <dbReference type="ARBA" id="ARBA00022692"/>
    </source>
</evidence>
<dbReference type="RefSeq" id="WP_343186162.1">
    <property type="nucleotide sequence ID" value="NZ_JBCITM010000009.1"/>
</dbReference>
<feature type="transmembrane region" description="Helical" evidence="6">
    <location>
        <begin position="63"/>
        <end position="87"/>
    </location>
</feature>
<keyword evidence="4 6" id="KW-1133">Transmembrane helix</keyword>
<comment type="subcellular location">
    <subcellularLocation>
        <location evidence="1">Cell membrane</location>
        <topology evidence="1">Multi-pass membrane protein</topology>
    </subcellularLocation>
</comment>
<dbReference type="InterPro" id="IPR001851">
    <property type="entry name" value="ABC_transp_permease"/>
</dbReference>
<gene>
    <name evidence="7" type="ORF">AAIG11_10155</name>
</gene>
<evidence type="ECO:0000313" key="8">
    <source>
        <dbReference type="Proteomes" id="UP001407405"/>
    </source>
</evidence>
<dbReference type="Proteomes" id="UP001407405">
    <property type="component" value="Unassembled WGS sequence"/>
</dbReference>